<name>A0ABQ9HR07_9NEOP</name>
<dbReference type="InterPro" id="IPR024670">
    <property type="entry name" value="BCL9_beta-catenin-bd_dom"/>
</dbReference>
<accession>A0ABQ9HR07</accession>
<evidence type="ECO:0000256" key="3">
    <source>
        <dbReference type="ARBA" id="ARBA00023242"/>
    </source>
</evidence>
<organism evidence="6 7">
    <name type="scientific">Dryococelus australis</name>
    <dbReference type="NCBI Taxonomy" id="614101"/>
    <lineage>
        <taxon>Eukaryota</taxon>
        <taxon>Metazoa</taxon>
        <taxon>Ecdysozoa</taxon>
        <taxon>Arthropoda</taxon>
        <taxon>Hexapoda</taxon>
        <taxon>Insecta</taxon>
        <taxon>Pterygota</taxon>
        <taxon>Neoptera</taxon>
        <taxon>Polyneoptera</taxon>
        <taxon>Phasmatodea</taxon>
        <taxon>Verophasmatodea</taxon>
        <taxon>Anareolatae</taxon>
        <taxon>Phasmatidae</taxon>
        <taxon>Eurycanthinae</taxon>
        <taxon>Dryococelus</taxon>
    </lineage>
</organism>
<keyword evidence="3" id="KW-0539">Nucleus</keyword>
<feature type="compositionally biased region" description="Low complexity" evidence="4">
    <location>
        <begin position="193"/>
        <end position="216"/>
    </location>
</feature>
<protein>
    <recommendedName>
        <fullName evidence="5">B-cell lymphoma 9 beta-catenin binding domain-containing protein</fullName>
    </recommendedName>
</protein>
<comment type="caution">
    <text evidence="6">The sequence shown here is derived from an EMBL/GenBank/DDBJ whole genome shotgun (WGS) entry which is preliminary data.</text>
</comment>
<comment type="similarity">
    <text evidence="2">Belongs to the BCL9 family.</text>
</comment>
<reference evidence="6 7" key="1">
    <citation type="submission" date="2023-02" db="EMBL/GenBank/DDBJ databases">
        <title>LHISI_Scaffold_Assembly.</title>
        <authorList>
            <person name="Stuart O.P."/>
            <person name="Cleave R."/>
            <person name="Magrath M.J.L."/>
            <person name="Mikheyev A.S."/>
        </authorList>
    </citation>
    <scope>NUCLEOTIDE SEQUENCE [LARGE SCALE GENOMIC DNA]</scope>
    <source>
        <strain evidence="6">Daus_M_001</strain>
        <tissue evidence="6">Leg muscle</tissue>
    </source>
</reference>
<gene>
    <name evidence="6" type="ORF">PR048_013030</name>
</gene>
<feature type="domain" description="B-cell lymphoma 9 beta-catenin binding" evidence="5">
    <location>
        <begin position="23"/>
        <end position="52"/>
    </location>
</feature>
<dbReference type="Proteomes" id="UP001159363">
    <property type="component" value="Chromosome X"/>
</dbReference>
<evidence type="ECO:0000259" key="5">
    <source>
        <dbReference type="Pfam" id="PF11502"/>
    </source>
</evidence>
<dbReference type="Pfam" id="PF11502">
    <property type="entry name" value="BCL9"/>
    <property type="match status" value="1"/>
</dbReference>
<comment type="subcellular location">
    <subcellularLocation>
        <location evidence="1">Nucleus</location>
    </subcellularLocation>
</comment>
<evidence type="ECO:0000256" key="1">
    <source>
        <dbReference type="ARBA" id="ARBA00004123"/>
    </source>
</evidence>
<feature type="compositionally biased region" description="Polar residues" evidence="4">
    <location>
        <begin position="154"/>
        <end position="164"/>
    </location>
</feature>
<evidence type="ECO:0000313" key="6">
    <source>
        <dbReference type="EMBL" id="KAJ8886818.1"/>
    </source>
</evidence>
<evidence type="ECO:0000256" key="4">
    <source>
        <dbReference type="SAM" id="MobiDB-lite"/>
    </source>
</evidence>
<feature type="compositionally biased region" description="Low complexity" evidence="4">
    <location>
        <begin position="316"/>
        <end position="339"/>
    </location>
</feature>
<proteinExistence type="inferred from homology"/>
<keyword evidence="7" id="KW-1185">Reference proteome</keyword>
<evidence type="ECO:0000256" key="2">
    <source>
        <dbReference type="ARBA" id="ARBA00009200"/>
    </source>
</evidence>
<sequence>MFATYFETVMVFFWVGVKVPDENLTPQQRQHREEQLATLRKMQQMLFPEHHSPIQDGSGICQPQENMFVHGIGSVMNMTGLGANGGLVNQKNMVMGGLSGPGSVTPTSVAAQIEWQKLQTQFYEERKKKSPSSNIVIGNSSCGQSLGSPAGAGMSSQQIVSNVSGPRPSGCTGQRVQGPPPPYHQTQRSASVPTSMSSPNPSSPNNPTSNLSLPSPCATSGLNSPADPNRQSFNNSSGRLVSTGPSPTGLHSASLDSPGSNKPLNVSNPGTPVSTHLSPSATRKEGQNGTEFSSLTPTVNTTVPSHHPPVDGMFCRTLQSLAQQKQQQQRATPPSQPSQTHKEPNLMPVPSPQQIQYLNTFEGQELTIQKQPNTSLKETTSIRSPSHVVIRTLTPRSYVARWPRIAGDVLHASVSLMLAMEKTFALY</sequence>
<feature type="compositionally biased region" description="Polar residues" evidence="4">
    <location>
        <begin position="229"/>
        <end position="304"/>
    </location>
</feature>
<evidence type="ECO:0000313" key="7">
    <source>
        <dbReference type="Proteomes" id="UP001159363"/>
    </source>
</evidence>
<feature type="region of interest" description="Disordered" evidence="4">
    <location>
        <begin position="145"/>
        <end position="351"/>
    </location>
</feature>
<dbReference type="EMBL" id="JARBHB010000004">
    <property type="protein sequence ID" value="KAJ8886818.1"/>
    <property type="molecule type" value="Genomic_DNA"/>
</dbReference>